<evidence type="ECO:0000313" key="23">
    <source>
        <dbReference type="Proteomes" id="UP000078561"/>
    </source>
</evidence>
<dbReference type="GO" id="GO:0030479">
    <property type="term" value="C:actin cortical patch"/>
    <property type="evidence" value="ECO:0007669"/>
    <property type="project" value="UniProtKB-SubCell"/>
</dbReference>
<dbReference type="InterPro" id="IPR000261">
    <property type="entry name" value="EH_dom"/>
</dbReference>
<dbReference type="GO" id="GO:0003779">
    <property type="term" value="F:actin binding"/>
    <property type="evidence" value="ECO:0007669"/>
    <property type="project" value="InterPro"/>
</dbReference>
<keyword evidence="8 16" id="KW-0728">SH3 domain</keyword>
<dbReference type="InterPro" id="IPR002048">
    <property type="entry name" value="EF_hand_dom"/>
</dbReference>
<dbReference type="SMART" id="SM00246">
    <property type="entry name" value="WH2"/>
    <property type="match status" value="1"/>
</dbReference>
<feature type="compositionally biased region" description="Polar residues" evidence="17">
    <location>
        <begin position="724"/>
        <end position="735"/>
    </location>
</feature>
<feature type="compositionally biased region" description="Polar residues" evidence="17">
    <location>
        <begin position="129"/>
        <end position="141"/>
    </location>
</feature>
<dbReference type="Proteomes" id="UP000078561">
    <property type="component" value="Unassembled WGS sequence"/>
</dbReference>
<evidence type="ECO:0000256" key="15">
    <source>
        <dbReference type="ARBA" id="ARBA00025194"/>
    </source>
</evidence>
<evidence type="ECO:0000256" key="6">
    <source>
        <dbReference type="ARBA" id="ARBA00015110"/>
    </source>
</evidence>
<feature type="region of interest" description="Disordered" evidence="17">
    <location>
        <begin position="472"/>
        <end position="494"/>
    </location>
</feature>
<evidence type="ECO:0000256" key="2">
    <source>
        <dbReference type="ARBA" id="ARBA00004134"/>
    </source>
</evidence>
<keyword evidence="12" id="KW-0175">Coiled coil</keyword>
<feature type="domain" description="EF-hand" evidence="20">
    <location>
        <begin position="327"/>
        <end position="362"/>
    </location>
</feature>
<dbReference type="GO" id="GO:0016197">
    <property type="term" value="P:endosomal transport"/>
    <property type="evidence" value="ECO:0007669"/>
    <property type="project" value="TreeGrafter"/>
</dbReference>
<comment type="subunit">
    <text evidence="5">Component of the PAN1 actin cytoskeleton-regulatory complex.</text>
</comment>
<evidence type="ECO:0000256" key="8">
    <source>
        <dbReference type="ARBA" id="ARBA00022443"/>
    </source>
</evidence>
<feature type="region of interest" description="Disordered" evidence="17">
    <location>
        <begin position="1018"/>
        <end position="1239"/>
    </location>
</feature>
<feature type="compositionally biased region" description="Pro residues" evidence="17">
    <location>
        <begin position="922"/>
        <end position="932"/>
    </location>
</feature>
<dbReference type="EMBL" id="LT553181">
    <property type="protein sequence ID" value="SAM00341.1"/>
    <property type="molecule type" value="Genomic_DNA"/>
</dbReference>
<keyword evidence="11" id="KW-0677">Repeat</keyword>
<evidence type="ECO:0000256" key="3">
    <source>
        <dbReference type="ARBA" id="ARBA00004413"/>
    </source>
</evidence>
<proteinExistence type="inferred from homology"/>
<feature type="region of interest" description="Disordered" evidence="17">
    <location>
        <begin position="129"/>
        <end position="152"/>
    </location>
</feature>
<protein>
    <recommendedName>
        <fullName evidence="6">Actin cytoskeleton-regulatory complex protein PAN1</fullName>
    </recommendedName>
    <alternativeName>
        <fullName evidence="7">Actin cytoskeleton-regulatory complex protein pan1</fullName>
    </alternativeName>
</protein>
<feature type="compositionally biased region" description="Low complexity" evidence="17">
    <location>
        <begin position="907"/>
        <end position="921"/>
    </location>
</feature>
<reference evidence="22" key="1">
    <citation type="submission" date="2016-04" db="EMBL/GenBank/DDBJ databases">
        <authorList>
            <person name="Evans L.H."/>
            <person name="Alamgir A."/>
            <person name="Owens N."/>
            <person name="Weber N.D."/>
            <person name="Virtaneva K."/>
            <person name="Barbian K."/>
            <person name="Babar A."/>
            <person name="Rosenke K."/>
        </authorList>
    </citation>
    <scope>NUCLEOTIDE SEQUENCE [LARGE SCALE GENOMIC DNA]</scope>
    <source>
        <strain evidence="22">CBS 101.48</strain>
    </source>
</reference>
<evidence type="ECO:0000313" key="22">
    <source>
        <dbReference type="EMBL" id="SAM00341.1"/>
    </source>
</evidence>
<dbReference type="Pfam" id="PF00018">
    <property type="entry name" value="SH3_1"/>
    <property type="match status" value="1"/>
</dbReference>
<dbReference type="Gene3D" id="1.10.238.10">
    <property type="entry name" value="EF-hand"/>
    <property type="match status" value="2"/>
</dbReference>
<evidence type="ECO:0000256" key="1">
    <source>
        <dbReference type="ARBA" id="ARBA00004125"/>
    </source>
</evidence>
<name>A0A168NDQ6_ABSGL</name>
<feature type="region of interest" description="Disordered" evidence="17">
    <location>
        <begin position="722"/>
        <end position="1004"/>
    </location>
</feature>
<comment type="subcellular location">
    <subcellularLocation>
        <location evidence="3">Cell membrane</location>
        <topology evidence="3">Peripheral membrane protein</topology>
        <orientation evidence="3">Cytoplasmic side</orientation>
    </subcellularLocation>
    <subcellularLocation>
        <location evidence="2">Cytoplasm</location>
        <location evidence="2">Cytoskeleton</location>
        <location evidence="2">Actin patch</location>
    </subcellularLocation>
    <subcellularLocation>
        <location evidence="1">Endosome membrane</location>
        <topology evidence="1">Peripheral membrane protein</topology>
        <orientation evidence="1">Cytoplasmic side</orientation>
    </subcellularLocation>
</comment>
<evidence type="ECO:0000259" key="19">
    <source>
        <dbReference type="PROSITE" id="PS50031"/>
    </source>
</evidence>
<dbReference type="PRINTS" id="PR00452">
    <property type="entry name" value="SH3DOMAIN"/>
</dbReference>
<dbReference type="GO" id="GO:0005886">
    <property type="term" value="C:plasma membrane"/>
    <property type="evidence" value="ECO:0007669"/>
    <property type="project" value="TreeGrafter"/>
</dbReference>
<dbReference type="SUPFAM" id="SSF50044">
    <property type="entry name" value="SH3-domain"/>
    <property type="match status" value="2"/>
</dbReference>
<evidence type="ECO:0000259" key="18">
    <source>
        <dbReference type="PROSITE" id="PS50002"/>
    </source>
</evidence>
<dbReference type="SMART" id="SM00326">
    <property type="entry name" value="SH3"/>
    <property type="match status" value="2"/>
</dbReference>
<evidence type="ECO:0000256" key="11">
    <source>
        <dbReference type="ARBA" id="ARBA00022737"/>
    </source>
</evidence>
<dbReference type="GO" id="GO:0005768">
    <property type="term" value="C:endosome"/>
    <property type="evidence" value="ECO:0007669"/>
    <property type="project" value="UniProtKB-SubCell"/>
</dbReference>
<sequence length="1387" mass="151451">MYNNVGVSQFSSNNNNNSNPSGGIRLNFITVADQTKFEDLFKRATASSGGKQITATAVRDLLTRSRLDNDALAKIWDLASITKAPYLTFPEFAVAMYLTSNKLTGKPIPDQLPSEVREETEIAVATLASTETSSNSNTQLINTNTPPPVQQPTMTGYMQPQLPMMTGMVPPQQQMPMTTGFQPQPQPQLPMMTGMGQPQPQTPMRTGYPMQSYQQPQYQTTLQTGYRQQGPSPQFPMTTGIGQPIQTGANKPRVQNMDFASKMMPNQSSRQNLLAPVLGTHQQDAISWKISPEEKQRYREIFSAWETSNTGYLSGDVARQVFMQSQLQENDLMKIWSLADKENRGSLDVDEFAIAMHLVYRKLNNFDIPSVLPTELAPPSSALKKFVIGHRPAPSPFAAPSSPSTTHRAQSHTVVDDDSYVSSARHKGPSRFMNSAPNRRAVSYDSDSGDDDHNSAAIDELRLQISTTKKKLDGLAKQQGNQRTSQQSSSSSLYSMEELKENIRKTQDDLGRAYRGNASTSKYFQNTETLLDLLETQKSLQDEIQYLCNRDIPVLARQLRSSAAELRDAKVRYGRKNDGGQDYTAYIQPTGPGGTTTESDRVRAKAKAMMAARKIGTGSSRDADYELRRAEDEKQAYDRMADDCERDMERNRGALRDIRGDLRYLDQLVESSAVLDKKRFEKGQDMSYELRRFIEQLDRESPLGFSPPSSPAMVNRRGAAPIQNDISSPSLTPTYESPAASPASTRSISKPRTAEEIKKEAERRVQERLEALRAKRGQSSPVARSPQPSTPKVDHEEQAAQQRLRQAEQQAQAKLRESELRQEDRTPGRNDEQEREADLKRQQQEIDQQRENEMVLERQRQEEDRQRQLDDEKDMEQRRQAIIRKEEEQRLARKEAIQKAEDEERAAANAANAPIQVAASSAPPPPPPPPAAAAPTPVQEPAAPSPSVEAISSDTSEASNKGSSNNPFAKLQQQQQTDSPTDANDQPSEPPAPEPVPAATAADKRVSYNPFAAFSAFSATKGHDSDSDSNDDDDDDGWDVVHQDDSDEEFPAAGSAKNLAGKLFDAMSQRQATGSPKPFGSPSSAAIPSPPPAPPAVDQSTIPPPPPPPPAADVPSSIPPPPPPPPTDGQSAVPPPPPPPAANNQTAPASSPPPSDPAVGAGRNALLSQIQQGTRLKKATTNDRSQASVSGKVVDSGANDLPPQPASSAPAAASAVPPPPPTEEQQPATAPASGPLGSSLFLAELQKRTGNTDAPSPPTTDHEGTEYSALWDYQGQGDDDLSFQANDIVLVKDATDTEDWWYGTLKHSQQAGYFPRSYVDKAGGQSIPVSKGMALYDYNGPEEEGCLTFEAGAALTILDKSLGDWWTAQLENGTQGLVPANYIEEDQ</sequence>
<keyword evidence="13" id="KW-0472">Membrane</keyword>
<feature type="compositionally biased region" description="Low complexity" evidence="17">
    <location>
        <begin position="1223"/>
        <end position="1232"/>
    </location>
</feature>
<evidence type="ECO:0000256" key="10">
    <source>
        <dbReference type="ARBA" id="ARBA00022583"/>
    </source>
</evidence>
<dbReference type="InterPro" id="IPR011992">
    <property type="entry name" value="EF-hand-dom_pair"/>
</dbReference>
<feature type="compositionally biased region" description="Basic and acidic residues" evidence="17">
    <location>
        <begin position="752"/>
        <end position="773"/>
    </location>
</feature>
<dbReference type="PROSITE" id="PS50222">
    <property type="entry name" value="EF_HAND_2"/>
    <property type="match status" value="1"/>
</dbReference>
<dbReference type="STRING" id="4829.A0A168NDQ6"/>
<evidence type="ECO:0000259" key="20">
    <source>
        <dbReference type="PROSITE" id="PS50222"/>
    </source>
</evidence>
<organism evidence="22">
    <name type="scientific">Absidia glauca</name>
    <name type="common">Pin mould</name>
    <dbReference type="NCBI Taxonomy" id="4829"/>
    <lineage>
        <taxon>Eukaryota</taxon>
        <taxon>Fungi</taxon>
        <taxon>Fungi incertae sedis</taxon>
        <taxon>Mucoromycota</taxon>
        <taxon>Mucoromycotina</taxon>
        <taxon>Mucoromycetes</taxon>
        <taxon>Mucorales</taxon>
        <taxon>Cunninghamellaceae</taxon>
        <taxon>Absidia</taxon>
    </lineage>
</organism>
<feature type="compositionally biased region" description="Basic and acidic residues" evidence="17">
    <location>
        <begin position="814"/>
        <end position="906"/>
    </location>
</feature>
<evidence type="ECO:0000256" key="17">
    <source>
        <dbReference type="SAM" id="MobiDB-lite"/>
    </source>
</evidence>
<evidence type="ECO:0000256" key="4">
    <source>
        <dbReference type="ARBA" id="ARBA00009351"/>
    </source>
</evidence>
<dbReference type="OrthoDB" id="2015333at2759"/>
<dbReference type="CDD" id="cd00174">
    <property type="entry name" value="SH3"/>
    <property type="match status" value="2"/>
</dbReference>
<dbReference type="SMART" id="SM00027">
    <property type="entry name" value="EH"/>
    <property type="match status" value="2"/>
</dbReference>
<evidence type="ECO:0000259" key="21">
    <source>
        <dbReference type="PROSITE" id="PS51082"/>
    </source>
</evidence>
<dbReference type="PANTHER" id="PTHR11216">
    <property type="entry name" value="EH DOMAIN"/>
    <property type="match status" value="1"/>
</dbReference>
<comment type="function">
    <text evidence="15">Component of the PAN1 actin cytoskeleton-regulatory complex required for the internalization of endosomes during actin-coupled endocytosis. The complex links the site of endocytosis to the cell membrane-associated actin cytoskeleton. Mediates uptake of external molecules and vacuolar degradation of plasma membrane proteins. Plays a role in the proper organization of the cell membrane-associated actin cytoskeleton and promotes its destabilization.</text>
</comment>
<dbReference type="Pfam" id="PF12763">
    <property type="entry name" value="EH"/>
    <property type="match status" value="2"/>
</dbReference>
<evidence type="ECO:0000256" key="9">
    <source>
        <dbReference type="ARBA" id="ARBA00022490"/>
    </source>
</evidence>
<accession>A0A168NDQ6</accession>
<dbReference type="InParanoid" id="A0A168NDQ6"/>
<dbReference type="PROSITE" id="PS50002">
    <property type="entry name" value="SH3"/>
    <property type="match status" value="2"/>
</dbReference>
<gene>
    <name evidence="22" type="primary">ABSGL_06022.1 scaffold 7611</name>
</gene>
<feature type="domain" description="SH3" evidence="18">
    <location>
        <begin position="1262"/>
        <end position="1324"/>
    </location>
</feature>
<feature type="domain" description="SH3" evidence="18">
    <location>
        <begin position="1327"/>
        <end position="1387"/>
    </location>
</feature>
<dbReference type="SUPFAM" id="SSF47473">
    <property type="entry name" value="EF-hand"/>
    <property type="match status" value="2"/>
</dbReference>
<feature type="region of interest" description="Disordered" evidence="17">
    <location>
        <begin position="394"/>
        <end position="453"/>
    </location>
</feature>
<feature type="compositionally biased region" description="Low complexity" evidence="17">
    <location>
        <begin position="478"/>
        <end position="494"/>
    </location>
</feature>
<evidence type="ECO:0000256" key="5">
    <source>
        <dbReference type="ARBA" id="ARBA00011159"/>
    </source>
</evidence>
<feature type="compositionally biased region" description="Low complexity" evidence="17">
    <location>
        <begin position="1206"/>
        <end position="1215"/>
    </location>
</feature>
<evidence type="ECO:0000256" key="16">
    <source>
        <dbReference type="PROSITE-ProRule" id="PRU00192"/>
    </source>
</evidence>
<feature type="compositionally biased region" description="Low complexity" evidence="17">
    <location>
        <begin position="933"/>
        <end position="942"/>
    </location>
</feature>
<feature type="compositionally biased region" description="Polar residues" evidence="17">
    <location>
        <begin position="950"/>
        <end position="987"/>
    </location>
</feature>
<evidence type="ECO:0000256" key="13">
    <source>
        <dbReference type="ARBA" id="ARBA00023136"/>
    </source>
</evidence>
<feature type="compositionally biased region" description="Pro residues" evidence="17">
    <location>
        <begin position="1102"/>
        <end position="1141"/>
    </location>
</feature>
<keyword evidence="10" id="KW-0254">Endocytosis</keyword>
<dbReference type="GO" id="GO:0006897">
    <property type="term" value="P:endocytosis"/>
    <property type="evidence" value="ECO:0007669"/>
    <property type="project" value="TreeGrafter"/>
</dbReference>
<keyword evidence="14" id="KW-0206">Cytoskeleton</keyword>
<dbReference type="PROSITE" id="PS51082">
    <property type="entry name" value="WH2"/>
    <property type="match status" value="1"/>
</dbReference>
<feature type="domain" description="WH2" evidence="21">
    <location>
        <begin position="1162"/>
        <end position="1179"/>
    </location>
</feature>
<evidence type="ECO:0000256" key="12">
    <source>
        <dbReference type="ARBA" id="ARBA00023054"/>
    </source>
</evidence>
<keyword evidence="23" id="KW-1185">Reference proteome</keyword>
<dbReference type="PANTHER" id="PTHR11216:SF173">
    <property type="entry name" value="ACTIN CYTOSKELETON-REGULATORY COMPLEX PROTEIN PAN1"/>
    <property type="match status" value="1"/>
</dbReference>
<feature type="compositionally biased region" description="Low complexity" evidence="17">
    <location>
        <begin position="799"/>
        <end position="813"/>
    </location>
</feature>
<dbReference type="GO" id="GO:0005509">
    <property type="term" value="F:calcium ion binding"/>
    <property type="evidence" value="ECO:0007669"/>
    <property type="project" value="InterPro"/>
</dbReference>
<feature type="domain" description="EH" evidence="19">
    <location>
        <begin position="33"/>
        <end position="123"/>
    </location>
</feature>
<feature type="domain" description="EH" evidence="19">
    <location>
        <begin position="294"/>
        <end position="383"/>
    </location>
</feature>
<dbReference type="InterPro" id="IPR036028">
    <property type="entry name" value="SH3-like_dom_sf"/>
</dbReference>
<keyword evidence="9" id="KW-0963">Cytoplasm</keyword>
<dbReference type="Gene3D" id="2.30.30.40">
    <property type="entry name" value="SH3 Domains"/>
    <property type="match status" value="2"/>
</dbReference>
<dbReference type="Pfam" id="PF14604">
    <property type="entry name" value="SH3_9"/>
    <property type="match status" value="1"/>
</dbReference>
<comment type="similarity">
    <text evidence="4">Belongs to the PAN1 family.</text>
</comment>
<feature type="compositionally biased region" description="Acidic residues" evidence="17">
    <location>
        <begin position="1027"/>
        <end position="1038"/>
    </location>
</feature>
<evidence type="ECO:0000256" key="14">
    <source>
        <dbReference type="ARBA" id="ARBA00023212"/>
    </source>
</evidence>
<evidence type="ECO:0000256" key="7">
    <source>
        <dbReference type="ARBA" id="ARBA00020728"/>
    </source>
</evidence>
<dbReference type="Pfam" id="PF02205">
    <property type="entry name" value="WH2"/>
    <property type="match status" value="1"/>
</dbReference>
<dbReference type="OMA" id="GMPGQWG"/>
<dbReference type="InterPro" id="IPR003124">
    <property type="entry name" value="WH2_dom"/>
</dbReference>
<dbReference type="CDD" id="cd00052">
    <property type="entry name" value="EH"/>
    <property type="match status" value="2"/>
</dbReference>
<dbReference type="PROSITE" id="PS50031">
    <property type="entry name" value="EH"/>
    <property type="match status" value="2"/>
</dbReference>
<dbReference type="InterPro" id="IPR001452">
    <property type="entry name" value="SH3_domain"/>
</dbReference>
<dbReference type="FunCoup" id="A0A168NDQ6">
    <property type="interactions" value="45"/>
</dbReference>